<evidence type="ECO:0000313" key="3">
    <source>
        <dbReference type="EMBL" id="GAA2424518.1"/>
    </source>
</evidence>
<evidence type="ECO:0000313" key="4">
    <source>
        <dbReference type="Proteomes" id="UP001501231"/>
    </source>
</evidence>
<organism evidence="3 4">
    <name type="scientific">Actinomadura vinacea</name>
    <dbReference type="NCBI Taxonomy" id="115336"/>
    <lineage>
        <taxon>Bacteria</taxon>
        <taxon>Bacillati</taxon>
        <taxon>Actinomycetota</taxon>
        <taxon>Actinomycetes</taxon>
        <taxon>Streptosporangiales</taxon>
        <taxon>Thermomonosporaceae</taxon>
        <taxon>Actinomadura</taxon>
    </lineage>
</organism>
<comment type="caution">
    <text evidence="3">The sequence shown here is derived from an EMBL/GenBank/DDBJ whole genome shotgun (WGS) entry which is preliminary data.</text>
</comment>
<name>A0ABN3J8L7_9ACTN</name>
<feature type="compositionally biased region" description="Low complexity" evidence="1">
    <location>
        <begin position="22"/>
        <end position="46"/>
    </location>
</feature>
<dbReference type="PROSITE" id="PS51257">
    <property type="entry name" value="PROKAR_LIPOPROTEIN"/>
    <property type="match status" value="1"/>
</dbReference>
<proteinExistence type="predicted"/>
<keyword evidence="2" id="KW-0732">Signal</keyword>
<evidence type="ECO:0000256" key="2">
    <source>
        <dbReference type="SAM" id="SignalP"/>
    </source>
</evidence>
<reference evidence="3 4" key="1">
    <citation type="journal article" date="2019" name="Int. J. Syst. Evol. Microbiol.">
        <title>The Global Catalogue of Microorganisms (GCM) 10K type strain sequencing project: providing services to taxonomists for standard genome sequencing and annotation.</title>
        <authorList>
            <consortium name="The Broad Institute Genomics Platform"/>
            <consortium name="The Broad Institute Genome Sequencing Center for Infectious Disease"/>
            <person name="Wu L."/>
            <person name="Ma J."/>
        </authorList>
    </citation>
    <scope>NUCLEOTIDE SEQUENCE [LARGE SCALE GENOMIC DNA]</scope>
    <source>
        <strain evidence="3 4">JCM 3325</strain>
    </source>
</reference>
<dbReference type="Proteomes" id="UP001501231">
    <property type="component" value="Unassembled WGS sequence"/>
</dbReference>
<feature type="signal peptide" evidence="2">
    <location>
        <begin position="1"/>
        <end position="21"/>
    </location>
</feature>
<keyword evidence="4" id="KW-1185">Reference proteome</keyword>
<protein>
    <recommendedName>
        <fullName evidence="5">META domain-containing protein</fullName>
    </recommendedName>
</protein>
<accession>A0ABN3J8L7</accession>
<gene>
    <name evidence="3" type="ORF">GCM10010191_40930</name>
</gene>
<evidence type="ECO:0000256" key="1">
    <source>
        <dbReference type="SAM" id="MobiDB-lite"/>
    </source>
</evidence>
<feature type="chain" id="PRO_5047397720" description="META domain-containing protein" evidence="2">
    <location>
        <begin position="22"/>
        <end position="142"/>
    </location>
</feature>
<sequence length="142" mass="14641">MHRRSALAMTVAAVLASAACGATESPSEPVSTAPSSASTASSPPATKAEGDPKLSSVTGRWRSVDPSENGPATLVVYPDGVASLSQGSYQCSGKMDAFESIYRISLDCTLGVKIVEELKPSADGQFLTSTKDGSRMRRIATG</sequence>
<dbReference type="EMBL" id="BAAARW010000013">
    <property type="protein sequence ID" value="GAA2424518.1"/>
    <property type="molecule type" value="Genomic_DNA"/>
</dbReference>
<feature type="region of interest" description="Disordered" evidence="1">
    <location>
        <begin position="22"/>
        <end position="70"/>
    </location>
</feature>
<evidence type="ECO:0008006" key="5">
    <source>
        <dbReference type="Google" id="ProtNLM"/>
    </source>
</evidence>